<name>A0AAV2RFR4_MEGNR</name>
<gene>
    <name evidence="3" type="ORF">MNOR_LOCUS24222</name>
</gene>
<proteinExistence type="predicted"/>
<organism evidence="3 4">
    <name type="scientific">Meganyctiphanes norvegica</name>
    <name type="common">Northern krill</name>
    <name type="synonym">Thysanopoda norvegica</name>
    <dbReference type="NCBI Taxonomy" id="48144"/>
    <lineage>
        <taxon>Eukaryota</taxon>
        <taxon>Metazoa</taxon>
        <taxon>Ecdysozoa</taxon>
        <taxon>Arthropoda</taxon>
        <taxon>Crustacea</taxon>
        <taxon>Multicrustacea</taxon>
        <taxon>Malacostraca</taxon>
        <taxon>Eumalacostraca</taxon>
        <taxon>Eucarida</taxon>
        <taxon>Euphausiacea</taxon>
        <taxon>Euphausiidae</taxon>
        <taxon>Meganyctiphanes</taxon>
    </lineage>
</organism>
<feature type="transmembrane region" description="Helical" evidence="2">
    <location>
        <begin position="84"/>
        <end position="107"/>
    </location>
</feature>
<accession>A0AAV2RFR4</accession>
<evidence type="ECO:0000313" key="4">
    <source>
        <dbReference type="Proteomes" id="UP001497623"/>
    </source>
</evidence>
<feature type="region of interest" description="Disordered" evidence="1">
    <location>
        <begin position="1"/>
        <end position="38"/>
    </location>
</feature>
<feature type="non-terminal residue" evidence="3">
    <location>
        <position position="108"/>
    </location>
</feature>
<evidence type="ECO:0000256" key="2">
    <source>
        <dbReference type="SAM" id="Phobius"/>
    </source>
</evidence>
<keyword evidence="2" id="KW-1133">Transmembrane helix</keyword>
<keyword evidence="2" id="KW-0812">Transmembrane</keyword>
<dbReference type="AlphaFoldDB" id="A0AAV2RFR4"/>
<evidence type="ECO:0000256" key="1">
    <source>
        <dbReference type="SAM" id="MobiDB-lite"/>
    </source>
</evidence>
<comment type="caution">
    <text evidence="3">The sequence shown here is derived from an EMBL/GenBank/DDBJ whole genome shotgun (WGS) entry which is preliminary data.</text>
</comment>
<dbReference type="EMBL" id="CAXKWB010022055">
    <property type="protein sequence ID" value="CAL4124086.1"/>
    <property type="molecule type" value="Genomic_DNA"/>
</dbReference>
<dbReference type="Proteomes" id="UP001497623">
    <property type="component" value="Unassembled WGS sequence"/>
</dbReference>
<keyword evidence="4" id="KW-1185">Reference proteome</keyword>
<reference evidence="3 4" key="1">
    <citation type="submission" date="2024-05" db="EMBL/GenBank/DDBJ databases">
        <authorList>
            <person name="Wallberg A."/>
        </authorList>
    </citation>
    <scope>NUCLEOTIDE SEQUENCE [LARGE SCALE GENOMIC DNA]</scope>
</reference>
<keyword evidence="2" id="KW-0472">Membrane</keyword>
<evidence type="ECO:0000313" key="3">
    <source>
        <dbReference type="EMBL" id="CAL4124086.1"/>
    </source>
</evidence>
<feature type="compositionally biased region" description="Polar residues" evidence="1">
    <location>
        <begin position="7"/>
        <end position="29"/>
    </location>
</feature>
<sequence>MDESIEETTPTAPSTSGNQGTSARSTTTPADELPLSNIGAGPANVTYFKGADMEYFGPSSQTPTSGLGNYKNPRHGKPGSLSKTILLVNSTTMLIISLFNIYAVIYIY</sequence>
<protein>
    <submittedName>
        <fullName evidence="3">Uncharacterized protein</fullName>
    </submittedName>
</protein>